<keyword evidence="5 6" id="KW-0472">Membrane</keyword>
<reference evidence="7 8" key="1">
    <citation type="submission" date="2018-06" db="EMBL/GenBank/DDBJ databases">
        <title>Draft sequence of Acidithiobacillus ferrooxidans CCM 4253.</title>
        <authorList>
            <person name="Moya-Beltran A."/>
            <person name="Castro M."/>
            <person name="Covarrubias P.C."/>
            <person name="Issotta F."/>
            <person name="Janiczek O."/>
            <person name="Mandl M."/>
            <person name="Kucera J."/>
            <person name="Quatrini R."/>
        </authorList>
    </citation>
    <scope>NUCLEOTIDE SEQUENCE [LARGE SCALE GENOMIC DNA]</scope>
    <source>
        <strain evidence="7 8">CCM 4253</strain>
    </source>
</reference>
<gene>
    <name evidence="7" type="ORF">DN052_10605</name>
</gene>
<dbReference type="Pfam" id="PF02040">
    <property type="entry name" value="ArsB"/>
    <property type="match status" value="1"/>
</dbReference>
<feature type="transmembrane region" description="Helical" evidence="6">
    <location>
        <begin position="245"/>
        <end position="262"/>
    </location>
</feature>
<dbReference type="CDD" id="cd01118">
    <property type="entry name" value="ArsB_permease"/>
    <property type="match status" value="1"/>
</dbReference>
<feature type="transmembrane region" description="Helical" evidence="6">
    <location>
        <begin position="92"/>
        <end position="109"/>
    </location>
</feature>
<dbReference type="InterPro" id="IPR000802">
    <property type="entry name" value="Arsenical_pump_ArsB"/>
</dbReference>
<dbReference type="Proteomes" id="UP000248886">
    <property type="component" value="Unassembled WGS sequence"/>
</dbReference>
<dbReference type="RefSeq" id="WP_009566874.1">
    <property type="nucleotide sequence ID" value="NZ_AP025160.1"/>
</dbReference>
<keyword evidence="3 6" id="KW-0812">Transmembrane</keyword>
<proteinExistence type="predicted"/>
<evidence type="ECO:0000256" key="2">
    <source>
        <dbReference type="ARBA" id="ARBA00022475"/>
    </source>
</evidence>
<feature type="transmembrane region" description="Helical" evidence="6">
    <location>
        <begin position="58"/>
        <end position="80"/>
    </location>
</feature>
<dbReference type="GO" id="GO:0005886">
    <property type="term" value="C:plasma membrane"/>
    <property type="evidence" value="ECO:0007669"/>
    <property type="project" value="UniProtKB-SubCell"/>
</dbReference>
<dbReference type="OrthoDB" id="9774335at2"/>
<evidence type="ECO:0000256" key="6">
    <source>
        <dbReference type="SAM" id="Phobius"/>
    </source>
</evidence>
<sequence>MLAVAIFLVTLILVIWQPKGLSIGWSAMGGAVVALATGVITWSDIPIVWHIVWDATFTFVALIIISLILDEAGFFHWAALHVVRWGGGRGRLLFPLIVVLGAMIAAVFANDGAALLLTPIVMAILLRLDFTPAATFAFVIATGFVADTTSLPLMISNLVNIVSANYFNISFDRYATVMVPVDLVALAATLGVLWLYFRRVVPRRYLTRDLPEPASVIMDHVVFRASFPVLILLLVAYFVTAQWQVPVSVVTGTGALILLALAGRWLQGGRGARIPVRKVLREAPWAIVVFSLGMYLVVYGLRNAGLTSYVAMALHWFAGHGTVAAALGTGFLAALLSSIMNNMPAVLVGALAIHQLSSVATDPLLREIMVYANVIGCDLGPKFTPIGSLATLLWLHVLSRKGMTVTWGQYMRTGLLITPPVLLVTLLALAWWLPLA</sequence>
<evidence type="ECO:0000256" key="1">
    <source>
        <dbReference type="ARBA" id="ARBA00004651"/>
    </source>
</evidence>
<dbReference type="PRINTS" id="PR00758">
    <property type="entry name" value="ARSENICPUMP"/>
</dbReference>
<dbReference type="SMR" id="A0A2W1KES8"/>
<feature type="transmembrane region" description="Helical" evidence="6">
    <location>
        <begin position="177"/>
        <end position="197"/>
    </location>
</feature>
<feature type="transmembrane region" description="Helical" evidence="6">
    <location>
        <begin position="283"/>
        <end position="301"/>
    </location>
</feature>
<feature type="transmembrane region" description="Helical" evidence="6">
    <location>
        <begin position="115"/>
        <end position="139"/>
    </location>
</feature>
<dbReference type="AlphaFoldDB" id="A0A2W1KES8"/>
<organism evidence="7 8">
    <name type="scientific">Acidithiobacillus ferrooxidans</name>
    <name type="common">Thiobacillus ferrooxidans</name>
    <dbReference type="NCBI Taxonomy" id="920"/>
    <lineage>
        <taxon>Bacteria</taxon>
        <taxon>Pseudomonadati</taxon>
        <taxon>Pseudomonadota</taxon>
        <taxon>Acidithiobacillia</taxon>
        <taxon>Acidithiobacillales</taxon>
        <taxon>Acidithiobacillaceae</taxon>
        <taxon>Acidithiobacillus</taxon>
    </lineage>
</organism>
<comment type="caution">
    <text evidence="7">The sequence shown here is derived from an EMBL/GenBank/DDBJ whole genome shotgun (WGS) entry which is preliminary data.</text>
</comment>
<keyword evidence="2" id="KW-1003">Cell membrane</keyword>
<dbReference type="OMA" id="EAGFFAW"/>
<keyword evidence="4 6" id="KW-1133">Transmembrane helix</keyword>
<evidence type="ECO:0000313" key="8">
    <source>
        <dbReference type="Proteomes" id="UP000248886"/>
    </source>
</evidence>
<evidence type="ECO:0000256" key="3">
    <source>
        <dbReference type="ARBA" id="ARBA00022692"/>
    </source>
</evidence>
<dbReference type="EMBL" id="QKQP01000005">
    <property type="protein sequence ID" value="PZD80862.1"/>
    <property type="molecule type" value="Genomic_DNA"/>
</dbReference>
<feature type="transmembrane region" description="Helical" evidence="6">
    <location>
        <begin position="410"/>
        <end position="433"/>
    </location>
</feature>
<dbReference type="NCBIfam" id="NF011980">
    <property type="entry name" value="PRK15445.1"/>
    <property type="match status" value="1"/>
</dbReference>
<protein>
    <submittedName>
        <fullName evidence="7">Arsenical efflux pump membrane protein ArsB</fullName>
    </submittedName>
</protein>
<evidence type="ECO:0000313" key="7">
    <source>
        <dbReference type="EMBL" id="PZD80862.1"/>
    </source>
</evidence>
<feature type="transmembrane region" description="Helical" evidence="6">
    <location>
        <begin position="217"/>
        <end position="239"/>
    </location>
</feature>
<dbReference type="PANTHER" id="PTHR43302">
    <property type="entry name" value="TRANSPORTER ARSB-RELATED"/>
    <property type="match status" value="1"/>
</dbReference>
<dbReference type="GO" id="GO:0008490">
    <property type="term" value="F:arsenite secondary active transmembrane transporter activity"/>
    <property type="evidence" value="ECO:0007669"/>
    <property type="project" value="TreeGrafter"/>
</dbReference>
<evidence type="ECO:0000256" key="5">
    <source>
        <dbReference type="ARBA" id="ARBA00023136"/>
    </source>
</evidence>
<comment type="subcellular location">
    <subcellularLocation>
        <location evidence="1">Cell membrane</location>
        <topology evidence="1">Multi-pass membrane protein</topology>
    </subcellularLocation>
</comment>
<feature type="transmembrane region" description="Helical" evidence="6">
    <location>
        <begin position="313"/>
        <end position="336"/>
    </location>
</feature>
<name>A0A2W1KES8_ACIFR</name>
<dbReference type="NCBIfam" id="TIGR00935">
    <property type="entry name" value="2a45"/>
    <property type="match status" value="1"/>
</dbReference>
<dbReference type="GO" id="GO:0042960">
    <property type="term" value="F:antimonite secondary active transmembrane transporter activity"/>
    <property type="evidence" value="ECO:0007669"/>
    <property type="project" value="TreeGrafter"/>
</dbReference>
<dbReference type="GeneID" id="65281885"/>
<accession>A0A2W1KES8</accession>
<evidence type="ECO:0000256" key="4">
    <source>
        <dbReference type="ARBA" id="ARBA00022989"/>
    </source>
</evidence>
<dbReference type="PANTHER" id="PTHR43302:SF5">
    <property type="entry name" value="TRANSPORTER ARSB-RELATED"/>
    <property type="match status" value="1"/>
</dbReference>